<proteinExistence type="predicted"/>
<dbReference type="InterPro" id="IPR036291">
    <property type="entry name" value="NAD(P)-bd_dom_sf"/>
</dbReference>
<dbReference type="GO" id="GO:0004029">
    <property type="term" value="F:aldehyde dehydrogenase (NAD+) activity"/>
    <property type="evidence" value="ECO:0007669"/>
    <property type="project" value="TreeGrafter"/>
</dbReference>
<dbReference type="Proteomes" id="UP001196068">
    <property type="component" value="Unassembled WGS sequence"/>
</dbReference>
<evidence type="ECO:0000313" key="2">
    <source>
        <dbReference type="EMBL" id="MBR0656593.1"/>
    </source>
</evidence>
<keyword evidence="3" id="KW-1185">Reference proteome</keyword>
<gene>
    <name evidence="2" type="ORF">GXW79_16040</name>
</gene>
<feature type="domain" description="NAD-dependent epimerase/dehydratase" evidence="1">
    <location>
        <begin position="6"/>
        <end position="214"/>
    </location>
</feature>
<dbReference type="PANTHER" id="PTHR48079">
    <property type="entry name" value="PROTEIN YEEZ"/>
    <property type="match status" value="1"/>
</dbReference>
<name>A0AAF1KPV8_9PROT</name>
<dbReference type="Gene3D" id="3.40.50.720">
    <property type="entry name" value="NAD(P)-binding Rossmann-like Domain"/>
    <property type="match status" value="1"/>
</dbReference>
<dbReference type="AlphaFoldDB" id="A0AAF1KPV8"/>
<protein>
    <submittedName>
        <fullName evidence="2">NAD(P)H-binding protein</fullName>
    </submittedName>
</protein>
<reference evidence="2" key="1">
    <citation type="submission" date="2020-01" db="EMBL/GenBank/DDBJ databases">
        <authorList>
            <person name="Rat A."/>
        </authorList>
    </citation>
    <scope>NUCLEOTIDE SEQUENCE</scope>
    <source>
        <strain evidence="2">LMG 28251</strain>
    </source>
</reference>
<dbReference type="InterPro" id="IPR001509">
    <property type="entry name" value="Epimerase_deHydtase"/>
</dbReference>
<accession>A0AAF1KPV8</accession>
<dbReference type="SUPFAM" id="SSF51735">
    <property type="entry name" value="NAD(P)-binding Rossmann-fold domains"/>
    <property type="match status" value="1"/>
</dbReference>
<dbReference type="Pfam" id="PF01370">
    <property type="entry name" value="Epimerase"/>
    <property type="match status" value="1"/>
</dbReference>
<organism evidence="2 3">
    <name type="scientific">Plastoroseomonas arctica</name>
    <dbReference type="NCBI Taxonomy" id="1509237"/>
    <lineage>
        <taxon>Bacteria</taxon>
        <taxon>Pseudomonadati</taxon>
        <taxon>Pseudomonadota</taxon>
        <taxon>Alphaproteobacteria</taxon>
        <taxon>Acetobacterales</taxon>
        <taxon>Acetobacteraceae</taxon>
        <taxon>Plastoroseomonas</taxon>
    </lineage>
</organism>
<dbReference type="EMBL" id="JAAEDH010000020">
    <property type="protein sequence ID" value="MBR0656593.1"/>
    <property type="molecule type" value="Genomic_DNA"/>
</dbReference>
<dbReference type="PANTHER" id="PTHR48079:SF6">
    <property type="entry name" value="NAD(P)-BINDING DOMAIN-CONTAINING PROTEIN-RELATED"/>
    <property type="match status" value="1"/>
</dbReference>
<sequence length="317" mass="34260">MTERKALVIGATGGIGGAVAAALLRHGWQVRAMTRRDAPPVQNGIDWVRGDAMVAADVIAAAEGTQVIFHGANPPGYRNWRGLALPMLRASIAAAEAHGARLIFPGTIYNFGPDAWPVLHEGAPQNPLTRKGKVRAEMEALLHAATARGTRALVLRAGDFFGPEARSSWFSQAIIEGGKPVRRITWPGVTGGGHAFAYLPDLAEAFALLADREAELGAMEDLHFAGHFVDDAAMAGAVRRAVGDETLKLGRFPWWLMTLGAPFNTFFREVRELRYLWKEPLRLDNARLVALLGAEPHTALDQAVRDSLIGLGSMPKR</sequence>
<evidence type="ECO:0000313" key="3">
    <source>
        <dbReference type="Proteomes" id="UP001196068"/>
    </source>
</evidence>
<dbReference type="InterPro" id="IPR051783">
    <property type="entry name" value="NAD(P)-dependent_oxidoreduct"/>
</dbReference>
<dbReference type="GO" id="GO:0005737">
    <property type="term" value="C:cytoplasm"/>
    <property type="evidence" value="ECO:0007669"/>
    <property type="project" value="TreeGrafter"/>
</dbReference>
<reference evidence="2" key="2">
    <citation type="journal article" date="2021" name="Syst. Appl. Microbiol.">
        <title>Roseomonas hellenica sp. nov., isolated from roots of wild-growing Alkanna tinctoria.</title>
        <authorList>
            <person name="Rat A."/>
            <person name="Naranjo H.D."/>
            <person name="Lebbe L."/>
            <person name="Cnockaert M."/>
            <person name="Krigas N."/>
            <person name="Grigoriadou K."/>
            <person name="Maloupa E."/>
            <person name="Willems A."/>
        </authorList>
    </citation>
    <scope>NUCLEOTIDE SEQUENCE</scope>
    <source>
        <strain evidence="2">LMG 28251</strain>
    </source>
</reference>
<dbReference type="RefSeq" id="WP_211875460.1">
    <property type="nucleotide sequence ID" value="NZ_JAAEDH010000020.1"/>
</dbReference>
<evidence type="ECO:0000259" key="1">
    <source>
        <dbReference type="Pfam" id="PF01370"/>
    </source>
</evidence>
<comment type="caution">
    <text evidence="2">The sequence shown here is derived from an EMBL/GenBank/DDBJ whole genome shotgun (WGS) entry which is preliminary data.</text>
</comment>